<dbReference type="EMBL" id="JYDI01000045">
    <property type="protein sequence ID" value="KRY56220.1"/>
    <property type="molecule type" value="Genomic_DNA"/>
</dbReference>
<evidence type="ECO:0000313" key="1">
    <source>
        <dbReference type="EMBL" id="KRY56220.1"/>
    </source>
</evidence>
<sequence>MKVRIFVRSTEHRKVKIYVVDCWGGPHPTLEKHSLLAEKFNKIDVINLLISLYLEVLGLTSKCSQ</sequence>
<dbReference type="AlphaFoldDB" id="A0A0V1D3R8"/>
<comment type="caution">
    <text evidence="1">The sequence shown here is derived from an EMBL/GenBank/DDBJ whole genome shotgun (WGS) entry which is preliminary data.</text>
</comment>
<dbReference type="Proteomes" id="UP000054653">
    <property type="component" value="Unassembled WGS sequence"/>
</dbReference>
<name>A0A0V1D3R8_TRIBR</name>
<gene>
    <name evidence="1" type="ORF">T03_7213</name>
</gene>
<organism evidence="1 2">
    <name type="scientific">Trichinella britovi</name>
    <name type="common">Parasitic roundworm</name>
    <dbReference type="NCBI Taxonomy" id="45882"/>
    <lineage>
        <taxon>Eukaryota</taxon>
        <taxon>Metazoa</taxon>
        <taxon>Ecdysozoa</taxon>
        <taxon>Nematoda</taxon>
        <taxon>Enoplea</taxon>
        <taxon>Dorylaimia</taxon>
        <taxon>Trichinellida</taxon>
        <taxon>Trichinellidae</taxon>
        <taxon>Trichinella</taxon>
    </lineage>
</organism>
<keyword evidence="2" id="KW-1185">Reference proteome</keyword>
<dbReference type="OrthoDB" id="5933186at2759"/>
<accession>A0A0V1D3R8</accession>
<proteinExistence type="predicted"/>
<evidence type="ECO:0000313" key="2">
    <source>
        <dbReference type="Proteomes" id="UP000054653"/>
    </source>
</evidence>
<protein>
    <submittedName>
        <fullName evidence="1">Uncharacterized protein</fullName>
    </submittedName>
</protein>
<reference evidence="1 2" key="1">
    <citation type="submission" date="2015-01" db="EMBL/GenBank/DDBJ databases">
        <title>Evolution of Trichinella species and genotypes.</title>
        <authorList>
            <person name="Korhonen P.K."/>
            <person name="Edoardo P."/>
            <person name="Giuseppe L.R."/>
            <person name="Gasser R.B."/>
        </authorList>
    </citation>
    <scope>NUCLEOTIDE SEQUENCE [LARGE SCALE GENOMIC DNA]</scope>
    <source>
        <strain evidence="1">ISS120</strain>
    </source>
</reference>